<dbReference type="RefSeq" id="WP_210089297.1">
    <property type="nucleotide sequence ID" value="NZ_JAGGKG010000009.1"/>
</dbReference>
<protein>
    <submittedName>
        <fullName evidence="1">Developmental checkpoint coupling sporulation initiation to replication initiation</fullName>
    </submittedName>
</protein>
<gene>
    <name evidence="1" type="ORF">J2Z32_002251</name>
</gene>
<evidence type="ECO:0000313" key="2">
    <source>
        <dbReference type="Proteomes" id="UP001519272"/>
    </source>
</evidence>
<name>A0ABS4FSR6_9BACL</name>
<reference evidence="1 2" key="1">
    <citation type="submission" date="2021-03" db="EMBL/GenBank/DDBJ databases">
        <title>Genomic Encyclopedia of Type Strains, Phase IV (KMG-IV): sequencing the most valuable type-strain genomes for metagenomic binning, comparative biology and taxonomic classification.</title>
        <authorList>
            <person name="Goeker M."/>
        </authorList>
    </citation>
    <scope>NUCLEOTIDE SEQUENCE [LARGE SCALE GENOMIC DNA]</scope>
    <source>
        <strain evidence="1 2">DSM 14349</strain>
    </source>
</reference>
<sequence length="47" mass="5553">MAMLSDEMLLESYYMANKMQLDHDFIALLLAEIHRRNLTTEKVCIVH</sequence>
<organism evidence="1 2">
    <name type="scientific">Paenibacillus turicensis</name>
    <dbReference type="NCBI Taxonomy" id="160487"/>
    <lineage>
        <taxon>Bacteria</taxon>
        <taxon>Bacillati</taxon>
        <taxon>Bacillota</taxon>
        <taxon>Bacilli</taxon>
        <taxon>Bacillales</taxon>
        <taxon>Paenibacillaceae</taxon>
        <taxon>Paenibacillus</taxon>
    </lineage>
</organism>
<dbReference type="Gene3D" id="1.10.287.1100">
    <property type="entry name" value="Sporulation inhibitor A"/>
    <property type="match status" value="1"/>
</dbReference>
<comment type="caution">
    <text evidence="1">The sequence shown here is derived from an EMBL/GenBank/DDBJ whole genome shotgun (WGS) entry which is preliminary data.</text>
</comment>
<dbReference type="InterPro" id="IPR036916">
    <property type="entry name" value="Sda_sf"/>
</dbReference>
<dbReference type="Pfam" id="PF08970">
    <property type="entry name" value="Sda"/>
    <property type="match status" value="1"/>
</dbReference>
<proteinExistence type="predicted"/>
<keyword evidence="2" id="KW-1185">Reference proteome</keyword>
<dbReference type="InterPro" id="IPR015064">
    <property type="entry name" value="Sda"/>
</dbReference>
<dbReference type="EMBL" id="JAGGKG010000009">
    <property type="protein sequence ID" value="MBP1905621.1"/>
    <property type="molecule type" value="Genomic_DNA"/>
</dbReference>
<dbReference type="SUPFAM" id="SSF100985">
    <property type="entry name" value="Sporulation inhibitor Sda"/>
    <property type="match status" value="1"/>
</dbReference>
<accession>A0ABS4FSR6</accession>
<evidence type="ECO:0000313" key="1">
    <source>
        <dbReference type="EMBL" id="MBP1905621.1"/>
    </source>
</evidence>
<dbReference type="Proteomes" id="UP001519272">
    <property type="component" value="Unassembled WGS sequence"/>
</dbReference>